<evidence type="ECO:0000313" key="2">
    <source>
        <dbReference type="EMBL" id="HAW75749.1"/>
    </source>
</evidence>
<accession>A0A350P382</accession>
<gene>
    <name evidence="2" type="ORF">DCW74_08445</name>
</gene>
<proteinExistence type="predicted"/>
<reference evidence="2 3" key="1">
    <citation type="journal article" date="2018" name="Nat. Biotechnol.">
        <title>A standardized bacterial taxonomy based on genome phylogeny substantially revises the tree of life.</title>
        <authorList>
            <person name="Parks D.H."/>
            <person name="Chuvochina M."/>
            <person name="Waite D.W."/>
            <person name="Rinke C."/>
            <person name="Skarshewski A."/>
            <person name="Chaumeil P.A."/>
            <person name="Hugenholtz P."/>
        </authorList>
    </citation>
    <scope>NUCLEOTIDE SEQUENCE [LARGE SCALE GENOMIC DNA]</scope>
    <source>
        <strain evidence="2">UBA11978</strain>
    </source>
</reference>
<dbReference type="Pfam" id="PF13020">
    <property type="entry name" value="NOV_C"/>
    <property type="match status" value="1"/>
</dbReference>
<dbReference type="InterPro" id="IPR024975">
    <property type="entry name" value="NOV_C"/>
</dbReference>
<evidence type="ECO:0000313" key="3">
    <source>
        <dbReference type="Proteomes" id="UP000263517"/>
    </source>
</evidence>
<comment type="caution">
    <text evidence="2">The sequence shown here is derived from an EMBL/GenBank/DDBJ whole genome shotgun (WGS) entry which is preliminary data.</text>
</comment>
<evidence type="ECO:0000259" key="1">
    <source>
        <dbReference type="Pfam" id="PF13020"/>
    </source>
</evidence>
<sequence length="251" mass="28826">EIQISLSQFPEQTPDDVVKLVSKNRNRVSSLDFISAINAGHSLGWNEKLEPSASGLRAFIKHYILSEEPWWTKVIPHGRSKLMRIVSGDIAQCFREAALLDAVPSDSALEWWDEISAMARAETDIERMKNARLAERLSLEHETSRLRDLGVIEKPEWMSIQDNSLGYDILSYDVQQDSLIRKMIEVKSTTTGYIHLSRNEWRNAQSSQGRTFFHIWKVPEWQLEEIETAAIAESIPQDRGNGHWQEVIIKV</sequence>
<dbReference type="AlphaFoldDB" id="A0A350P382"/>
<dbReference type="Proteomes" id="UP000263517">
    <property type="component" value="Unassembled WGS sequence"/>
</dbReference>
<organism evidence="2 3">
    <name type="scientific">Alteromonas australica</name>
    <dbReference type="NCBI Taxonomy" id="589873"/>
    <lineage>
        <taxon>Bacteria</taxon>
        <taxon>Pseudomonadati</taxon>
        <taxon>Pseudomonadota</taxon>
        <taxon>Gammaproteobacteria</taxon>
        <taxon>Alteromonadales</taxon>
        <taxon>Alteromonadaceae</taxon>
        <taxon>Alteromonas/Salinimonas group</taxon>
        <taxon>Alteromonas</taxon>
    </lineage>
</organism>
<dbReference type="EMBL" id="DNAN01000292">
    <property type="protein sequence ID" value="HAW75749.1"/>
    <property type="molecule type" value="Genomic_DNA"/>
</dbReference>
<name>A0A350P382_9ALTE</name>
<feature type="domain" description="Protein NO VEIN C-terminal" evidence="1">
    <location>
        <begin position="134"/>
        <end position="208"/>
    </location>
</feature>
<feature type="non-terminal residue" evidence="2">
    <location>
        <position position="1"/>
    </location>
</feature>
<protein>
    <recommendedName>
        <fullName evidence="1">Protein NO VEIN C-terminal domain-containing protein</fullName>
    </recommendedName>
</protein>